<dbReference type="Gene3D" id="1.20.1250.20">
    <property type="entry name" value="MFS general substrate transporter like domains"/>
    <property type="match status" value="1"/>
</dbReference>
<evidence type="ECO:0000313" key="8">
    <source>
        <dbReference type="EMBL" id="SFE77411.1"/>
    </source>
</evidence>
<evidence type="ECO:0000256" key="3">
    <source>
        <dbReference type="ARBA" id="ARBA00022692"/>
    </source>
</evidence>
<feature type="transmembrane region" description="Helical" evidence="6">
    <location>
        <begin position="238"/>
        <end position="260"/>
    </location>
</feature>
<evidence type="ECO:0000256" key="5">
    <source>
        <dbReference type="ARBA" id="ARBA00023136"/>
    </source>
</evidence>
<feature type="transmembrane region" description="Helical" evidence="6">
    <location>
        <begin position="300"/>
        <end position="318"/>
    </location>
</feature>
<feature type="transmembrane region" description="Helical" evidence="6">
    <location>
        <begin position="34"/>
        <end position="52"/>
    </location>
</feature>
<evidence type="ECO:0000256" key="6">
    <source>
        <dbReference type="SAM" id="Phobius"/>
    </source>
</evidence>
<dbReference type="OrthoDB" id="9775268at2"/>
<evidence type="ECO:0000256" key="1">
    <source>
        <dbReference type="ARBA" id="ARBA00004651"/>
    </source>
</evidence>
<organism evidence="8 9">
    <name type="scientific">Paracidovorax wautersii</name>
    <dbReference type="NCBI Taxonomy" id="1177982"/>
    <lineage>
        <taxon>Bacteria</taxon>
        <taxon>Pseudomonadati</taxon>
        <taxon>Pseudomonadota</taxon>
        <taxon>Betaproteobacteria</taxon>
        <taxon>Burkholderiales</taxon>
        <taxon>Comamonadaceae</taxon>
        <taxon>Paracidovorax</taxon>
    </lineage>
</organism>
<dbReference type="InterPro" id="IPR011701">
    <property type="entry name" value="MFS"/>
</dbReference>
<feature type="transmembrane region" description="Helical" evidence="6">
    <location>
        <begin position="272"/>
        <end position="293"/>
    </location>
</feature>
<dbReference type="InterPro" id="IPR020846">
    <property type="entry name" value="MFS_dom"/>
</dbReference>
<dbReference type="SUPFAM" id="SSF103473">
    <property type="entry name" value="MFS general substrate transporter"/>
    <property type="match status" value="1"/>
</dbReference>
<gene>
    <name evidence="8" type="ORF">SAMN04489711_10574</name>
</gene>
<dbReference type="PANTHER" id="PTHR23513">
    <property type="entry name" value="INTEGRAL MEMBRANE EFFLUX PROTEIN-RELATED"/>
    <property type="match status" value="1"/>
</dbReference>
<accession>A0A1I2DAF2</accession>
<dbReference type="EMBL" id="FONX01000005">
    <property type="protein sequence ID" value="SFE77411.1"/>
    <property type="molecule type" value="Genomic_DNA"/>
</dbReference>
<protein>
    <submittedName>
        <fullName evidence="8">MFS transporter, DHA3 family, macrolide efflux protein</fullName>
    </submittedName>
</protein>
<keyword evidence="2" id="KW-1003">Cell membrane</keyword>
<dbReference type="PANTHER" id="PTHR23513:SF6">
    <property type="entry name" value="MAJOR FACILITATOR SUPERFAMILY ASSOCIATED DOMAIN-CONTAINING PROTEIN"/>
    <property type="match status" value="1"/>
</dbReference>
<feature type="transmembrane region" description="Helical" evidence="6">
    <location>
        <begin position="163"/>
        <end position="180"/>
    </location>
</feature>
<dbReference type="RefSeq" id="WP_092939320.1">
    <property type="nucleotide sequence ID" value="NZ_FONX01000005.1"/>
</dbReference>
<dbReference type="AlphaFoldDB" id="A0A1I2DAF2"/>
<sequence>MTVPLPAQGAAPPEAPDPGPGWAWRFGLVFGGQAFSLIGSALSQFVLLWWITDTTGSVASLAFAGLAALLPQALLSPLGGTLADRWSRRLLMIAADAVSALCMCVLIALFLSGRIELWHAYSMMAVRSAMQAFQLPAASASVAMLVPRHFLPRAAGLNQMMQSLTLVAAAPLGALAVSLLPMGWALGIDVVTVVLGITPLLFLRIPQPRRAPGAPTGIGHELREGVQTVWRSPGLRRLYALLGAAMLVVMPTFTLVPLLVKTHFGGGAMDVAWMEGLAGGGMVLGGLLVAAVAPRRQMPWVLWGLALSCLAMALTALAPSRLFAVAVLWWTVSGIAFALGHAPLTALLQTIVPHQLQGRVLSLLHMVEGLASPLGLALASPLGEWLGVRWLFVVTGTLGTVVILAGFLSRPLMRLEDGEAARE</sequence>
<dbReference type="Pfam" id="PF07690">
    <property type="entry name" value="MFS_1"/>
    <property type="match status" value="1"/>
</dbReference>
<proteinExistence type="predicted"/>
<feature type="transmembrane region" description="Helical" evidence="6">
    <location>
        <begin position="324"/>
        <end position="348"/>
    </location>
</feature>
<dbReference type="STRING" id="1177982.SAMN04489711_10574"/>
<feature type="domain" description="Major facilitator superfamily (MFS) profile" evidence="7">
    <location>
        <begin position="175"/>
        <end position="423"/>
    </location>
</feature>
<dbReference type="InterPro" id="IPR036259">
    <property type="entry name" value="MFS_trans_sf"/>
</dbReference>
<keyword evidence="3 6" id="KW-0812">Transmembrane</keyword>
<dbReference type="GO" id="GO:0022857">
    <property type="term" value="F:transmembrane transporter activity"/>
    <property type="evidence" value="ECO:0007669"/>
    <property type="project" value="InterPro"/>
</dbReference>
<feature type="transmembrane region" description="Helical" evidence="6">
    <location>
        <begin position="360"/>
        <end position="382"/>
    </location>
</feature>
<evidence type="ECO:0000313" key="9">
    <source>
        <dbReference type="Proteomes" id="UP000199119"/>
    </source>
</evidence>
<evidence type="ECO:0000256" key="4">
    <source>
        <dbReference type="ARBA" id="ARBA00022989"/>
    </source>
</evidence>
<feature type="transmembrane region" description="Helical" evidence="6">
    <location>
        <begin position="90"/>
        <end position="112"/>
    </location>
</feature>
<feature type="transmembrane region" description="Helical" evidence="6">
    <location>
        <begin position="58"/>
        <end position="78"/>
    </location>
</feature>
<name>A0A1I2DAF2_9BURK</name>
<dbReference type="PROSITE" id="PS50850">
    <property type="entry name" value="MFS"/>
    <property type="match status" value="1"/>
</dbReference>
<dbReference type="GO" id="GO:0005886">
    <property type="term" value="C:plasma membrane"/>
    <property type="evidence" value="ECO:0007669"/>
    <property type="project" value="UniProtKB-SubCell"/>
</dbReference>
<dbReference type="Proteomes" id="UP000199119">
    <property type="component" value="Unassembled WGS sequence"/>
</dbReference>
<keyword evidence="5 6" id="KW-0472">Membrane</keyword>
<evidence type="ECO:0000256" key="2">
    <source>
        <dbReference type="ARBA" id="ARBA00022475"/>
    </source>
</evidence>
<feature type="transmembrane region" description="Helical" evidence="6">
    <location>
        <begin position="132"/>
        <end position="151"/>
    </location>
</feature>
<keyword evidence="9" id="KW-1185">Reference proteome</keyword>
<reference evidence="9" key="1">
    <citation type="submission" date="2016-10" db="EMBL/GenBank/DDBJ databases">
        <authorList>
            <person name="Varghese N."/>
            <person name="Submissions S."/>
        </authorList>
    </citation>
    <scope>NUCLEOTIDE SEQUENCE [LARGE SCALE GENOMIC DNA]</scope>
    <source>
        <strain evidence="9">DSM 27981</strain>
    </source>
</reference>
<keyword evidence="4 6" id="KW-1133">Transmembrane helix</keyword>
<evidence type="ECO:0000259" key="7">
    <source>
        <dbReference type="PROSITE" id="PS50850"/>
    </source>
</evidence>
<comment type="subcellular location">
    <subcellularLocation>
        <location evidence="1">Cell membrane</location>
        <topology evidence="1">Multi-pass membrane protein</topology>
    </subcellularLocation>
</comment>
<dbReference type="CDD" id="cd06173">
    <property type="entry name" value="MFS_MefA_like"/>
    <property type="match status" value="1"/>
</dbReference>
<feature type="transmembrane region" description="Helical" evidence="6">
    <location>
        <begin position="388"/>
        <end position="408"/>
    </location>
</feature>